<evidence type="ECO:0000256" key="3">
    <source>
        <dbReference type="SAM" id="Phobius"/>
    </source>
</evidence>
<dbReference type="NCBIfam" id="TIGR02532">
    <property type="entry name" value="IV_pilin_GFxxxE"/>
    <property type="match status" value="1"/>
</dbReference>
<dbReference type="KEGG" id="panc:E2636_06325"/>
<reference evidence="4 5" key="1">
    <citation type="submission" date="2019-03" db="EMBL/GenBank/DDBJ databases">
        <title>Complete genome sequence of Paenisporosarcina antarctica CGMCC 1.6503T.</title>
        <authorList>
            <person name="Rong J.-C."/>
            <person name="Chi N.-Y."/>
            <person name="Zhang Q.-F."/>
        </authorList>
    </citation>
    <scope>NUCLEOTIDE SEQUENCE [LARGE SCALE GENOMIC DNA]</scope>
    <source>
        <strain evidence="4 5">CGMCC 1.6503</strain>
    </source>
</reference>
<dbReference type="GO" id="GO:0009986">
    <property type="term" value="C:cell surface"/>
    <property type="evidence" value="ECO:0007669"/>
    <property type="project" value="UniProtKB-SubCell"/>
</dbReference>
<dbReference type="PROSITE" id="PS00409">
    <property type="entry name" value="PROKAR_NTER_METHYL"/>
    <property type="match status" value="1"/>
</dbReference>
<comment type="subcellular location">
    <subcellularLocation>
        <location evidence="1">Cell surface</location>
    </subcellularLocation>
</comment>
<organism evidence="4 5">
    <name type="scientific">Paenisporosarcina antarctica</name>
    <dbReference type="NCBI Taxonomy" id="417367"/>
    <lineage>
        <taxon>Bacteria</taxon>
        <taxon>Bacillati</taxon>
        <taxon>Bacillota</taxon>
        <taxon>Bacilli</taxon>
        <taxon>Bacillales</taxon>
        <taxon>Caryophanaceae</taxon>
        <taxon>Paenisporosarcina</taxon>
    </lineage>
</organism>
<protein>
    <submittedName>
        <fullName evidence="4">Type II secretion system protein</fullName>
    </submittedName>
</protein>
<keyword evidence="3" id="KW-1133">Transmembrane helix</keyword>
<evidence type="ECO:0000256" key="2">
    <source>
        <dbReference type="ARBA" id="ARBA00023287"/>
    </source>
</evidence>
<proteinExistence type="predicted"/>
<feature type="transmembrane region" description="Helical" evidence="3">
    <location>
        <begin position="12"/>
        <end position="36"/>
    </location>
</feature>
<dbReference type="Proteomes" id="UP000294292">
    <property type="component" value="Chromosome"/>
</dbReference>
<dbReference type="AlphaFoldDB" id="A0A4P6ZXC4"/>
<dbReference type="GO" id="GO:0030420">
    <property type="term" value="P:establishment of competence for transformation"/>
    <property type="evidence" value="ECO:0007669"/>
    <property type="project" value="UniProtKB-KW"/>
</dbReference>
<dbReference type="InterPro" id="IPR012902">
    <property type="entry name" value="N_methyl_site"/>
</dbReference>
<evidence type="ECO:0000256" key="1">
    <source>
        <dbReference type="ARBA" id="ARBA00004241"/>
    </source>
</evidence>
<keyword evidence="2" id="KW-0178">Competence</keyword>
<keyword evidence="5" id="KW-1185">Reference proteome</keyword>
<dbReference type="OrthoDB" id="2454139at2"/>
<sequence>MKKYKKNSNQSGLTLVEVLAALVILGIVFISIMTVFPQMSLVNEKTETKLDTMNLAREEISKITNISGWTIDKLANSDEVIKLLDVNYDLIAVEAPLTNPETGPNPDPNPEIPSKTYKVYKLKNDQYSEYTFDLIIYDKEDLAGMVTLYKIILRVIKDGKTSSETYGYIEAR</sequence>
<dbReference type="Pfam" id="PF07963">
    <property type="entry name" value="N_methyl"/>
    <property type="match status" value="1"/>
</dbReference>
<name>A0A4P6ZXC4_9BACL</name>
<gene>
    <name evidence="4" type="ORF">E2636_06325</name>
</gene>
<dbReference type="RefSeq" id="WP_134209449.1">
    <property type="nucleotide sequence ID" value="NZ_CP038015.1"/>
</dbReference>
<accession>A0A4P6ZXC4</accession>
<keyword evidence="3" id="KW-0472">Membrane</keyword>
<evidence type="ECO:0000313" key="5">
    <source>
        <dbReference type="Proteomes" id="UP000294292"/>
    </source>
</evidence>
<dbReference type="EMBL" id="CP038015">
    <property type="protein sequence ID" value="QBP40758.1"/>
    <property type="molecule type" value="Genomic_DNA"/>
</dbReference>
<keyword evidence="3" id="KW-0812">Transmembrane</keyword>
<evidence type="ECO:0000313" key="4">
    <source>
        <dbReference type="EMBL" id="QBP40758.1"/>
    </source>
</evidence>